<accession>A0ABR1JJJ0</accession>
<proteinExistence type="predicted"/>
<name>A0ABR1JJJ0_9AGAR</name>
<organism evidence="2 3">
    <name type="scientific">Marasmiellus scandens</name>
    <dbReference type="NCBI Taxonomy" id="2682957"/>
    <lineage>
        <taxon>Eukaryota</taxon>
        <taxon>Fungi</taxon>
        <taxon>Dikarya</taxon>
        <taxon>Basidiomycota</taxon>
        <taxon>Agaricomycotina</taxon>
        <taxon>Agaricomycetes</taxon>
        <taxon>Agaricomycetidae</taxon>
        <taxon>Agaricales</taxon>
        <taxon>Marasmiineae</taxon>
        <taxon>Omphalotaceae</taxon>
        <taxon>Marasmiellus</taxon>
    </lineage>
</organism>
<feature type="compositionally biased region" description="Polar residues" evidence="1">
    <location>
        <begin position="1"/>
        <end position="14"/>
    </location>
</feature>
<evidence type="ECO:0000256" key="1">
    <source>
        <dbReference type="SAM" id="MobiDB-lite"/>
    </source>
</evidence>
<evidence type="ECO:0000313" key="2">
    <source>
        <dbReference type="EMBL" id="KAK7461459.1"/>
    </source>
</evidence>
<gene>
    <name evidence="2" type="ORF">VKT23_008636</name>
</gene>
<sequence length="109" mass="11212">MSSQTLPSTAQNINPHPDPPLTVTFTTSSPPPVSSVASTVPTTTTVSPRPDTHSSIHGSVSAAFAENTMEAPIAPVLSTLTTSITNENTENDPPFVASVSGKPSLSSWP</sequence>
<protein>
    <submittedName>
        <fullName evidence="2">Uncharacterized protein</fullName>
    </submittedName>
</protein>
<comment type="caution">
    <text evidence="2">The sequence shown here is derived from an EMBL/GenBank/DDBJ whole genome shotgun (WGS) entry which is preliminary data.</text>
</comment>
<keyword evidence="3" id="KW-1185">Reference proteome</keyword>
<feature type="region of interest" description="Disordered" evidence="1">
    <location>
        <begin position="84"/>
        <end position="109"/>
    </location>
</feature>
<dbReference type="EMBL" id="JBANRG010000013">
    <property type="protein sequence ID" value="KAK7461459.1"/>
    <property type="molecule type" value="Genomic_DNA"/>
</dbReference>
<feature type="region of interest" description="Disordered" evidence="1">
    <location>
        <begin position="1"/>
        <end position="56"/>
    </location>
</feature>
<reference evidence="2 3" key="1">
    <citation type="submission" date="2024-01" db="EMBL/GenBank/DDBJ databases">
        <title>A draft genome for the cacao thread blight pathogen Marasmiellus scandens.</title>
        <authorList>
            <person name="Baruah I.K."/>
            <person name="Leung J."/>
            <person name="Bukari Y."/>
            <person name="Amoako-Attah I."/>
            <person name="Meinhardt L.W."/>
            <person name="Bailey B.A."/>
            <person name="Cohen S.P."/>
        </authorList>
    </citation>
    <scope>NUCLEOTIDE SEQUENCE [LARGE SCALE GENOMIC DNA]</scope>
    <source>
        <strain evidence="2 3">GH-19</strain>
    </source>
</reference>
<feature type="compositionally biased region" description="Low complexity" evidence="1">
    <location>
        <begin position="21"/>
        <end position="49"/>
    </location>
</feature>
<evidence type="ECO:0000313" key="3">
    <source>
        <dbReference type="Proteomes" id="UP001498398"/>
    </source>
</evidence>
<dbReference type="Proteomes" id="UP001498398">
    <property type="component" value="Unassembled WGS sequence"/>
</dbReference>